<evidence type="ECO:0000256" key="1">
    <source>
        <dbReference type="SAM" id="SignalP"/>
    </source>
</evidence>
<organism evidence="2 3">
    <name type="scientific">Anncaliia algerae PRA339</name>
    <dbReference type="NCBI Taxonomy" id="1288291"/>
    <lineage>
        <taxon>Eukaryota</taxon>
        <taxon>Fungi</taxon>
        <taxon>Fungi incertae sedis</taxon>
        <taxon>Microsporidia</taxon>
        <taxon>Tubulinosematoidea</taxon>
        <taxon>Tubulinosematidae</taxon>
        <taxon>Anncaliia</taxon>
    </lineage>
</organism>
<keyword evidence="1" id="KW-0732">Signal</keyword>
<feature type="signal peptide" evidence="1">
    <location>
        <begin position="1"/>
        <end position="20"/>
    </location>
</feature>
<evidence type="ECO:0000313" key="2">
    <source>
        <dbReference type="EMBL" id="KCZ81616.1"/>
    </source>
</evidence>
<gene>
    <name evidence="2" type="ORF">H312_00940</name>
</gene>
<dbReference type="HOGENOM" id="CLU_471692_0_0_1"/>
<dbReference type="AlphaFoldDB" id="A0A059F3V2"/>
<dbReference type="VEuPathDB" id="MicrosporidiaDB:H312_00940"/>
<protein>
    <submittedName>
        <fullName evidence="2">Uncharacterized protein</fullName>
    </submittedName>
</protein>
<evidence type="ECO:0000313" key="3">
    <source>
        <dbReference type="Proteomes" id="UP000030655"/>
    </source>
</evidence>
<keyword evidence="3" id="KW-1185">Reference proteome</keyword>
<reference evidence="3" key="1">
    <citation type="submission" date="2013-02" db="EMBL/GenBank/DDBJ databases">
        <authorList>
            <consortium name="The Broad Institute Genome Sequencing Platform"/>
            <person name="Cuomo C."/>
            <person name="Becnel J."/>
            <person name="Sanscrainte N."/>
            <person name="Walker B."/>
            <person name="Young S.K."/>
            <person name="Zeng Q."/>
            <person name="Gargeya S."/>
            <person name="Fitzgerald M."/>
            <person name="Haas B."/>
            <person name="Abouelleil A."/>
            <person name="Alvarado L."/>
            <person name="Arachchi H.M."/>
            <person name="Berlin A.M."/>
            <person name="Chapman S.B."/>
            <person name="Dewar J."/>
            <person name="Goldberg J."/>
            <person name="Griggs A."/>
            <person name="Gujja S."/>
            <person name="Hansen M."/>
            <person name="Howarth C."/>
            <person name="Imamovic A."/>
            <person name="Larimer J."/>
            <person name="McCowan C."/>
            <person name="Murphy C."/>
            <person name="Neiman D."/>
            <person name="Pearson M."/>
            <person name="Priest M."/>
            <person name="Roberts A."/>
            <person name="Saif S."/>
            <person name="Shea T."/>
            <person name="Sisk P."/>
            <person name="Sykes S."/>
            <person name="Wortman J."/>
            <person name="Nusbaum C."/>
            <person name="Birren B."/>
        </authorList>
    </citation>
    <scope>NUCLEOTIDE SEQUENCE [LARGE SCALE GENOMIC DNA]</scope>
    <source>
        <strain evidence="3">PRA339</strain>
    </source>
</reference>
<reference evidence="2 3" key="2">
    <citation type="submission" date="2014-03" db="EMBL/GenBank/DDBJ databases">
        <title>The Genome Sequence of Anncaliia algerae insect isolate PRA339.</title>
        <authorList>
            <consortium name="The Broad Institute Genome Sequencing Platform"/>
            <consortium name="The Broad Institute Genome Sequencing Center for Infectious Disease"/>
            <person name="Cuomo C."/>
            <person name="Becnel J."/>
            <person name="Sanscrainte N."/>
            <person name="Walker B."/>
            <person name="Young S.K."/>
            <person name="Zeng Q."/>
            <person name="Gargeya S."/>
            <person name="Fitzgerald M."/>
            <person name="Haas B."/>
            <person name="Abouelleil A."/>
            <person name="Alvarado L."/>
            <person name="Arachchi H.M."/>
            <person name="Berlin A.M."/>
            <person name="Chapman S.B."/>
            <person name="Dewar J."/>
            <person name="Goldberg J."/>
            <person name="Griggs A."/>
            <person name="Gujja S."/>
            <person name="Hansen M."/>
            <person name="Howarth C."/>
            <person name="Imamovic A."/>
            <person name="Larimer J."/>
            <person name="McCowan C."/>
            <person name="Murphy C."/>
            <person name="Neiman D."/>
            <person name="Pearson M."/>
            <person name="Priest M."/>
            <person name="Roberts A."/>
            <person name="Saif S."/>
            <person name="Shea T."/>
            <person name="Sisk P."/>
            <person name="Sykes S."/>
            <person name="Wortman J."/>
            <person name="Nusbaum C."/>
            <person name="Birren B."/>
        </authorList>
    </citation>
    <scope>NUCLEOTIDE SEQUENCE [LARGE SCALE GENOMIC DNA]</scope>
    <source>
        <strain evidence="2 3">PRA339</strain>
    </source>
</reference>
<sequence length="578" mass="68133">MHMQIIKVLATLISVILSTGTNLSTRTELNENHRIGNYMGNYKSNSYMNCLSNLSRDKNLDLSHKTLEKDPRSQDTDFYEPKDILSEKIAPVHFNKGATKRMHEDYDEETEVSKEAKKRFAGNDLNKKVKKHTESEEKREFDTEGFDQIITLNDHHTKFSVRNTEMLDTSLKTYNEVQGTEVENGQNQPLDLINYTFREGKSNGSSSLENTNMDQDEIFVGKYIQDLPDDIILHPYKLKDGNEATKKLPVRKAIAEEFYNYIKALENDQSLLYHYIINLMIKSDGVPICCSNSLFNSLTYELFFDTLREKYIIKENTQNINEFDILYEDFFEFEKLMATKLNLKNLINKENYRYEYNRLCTVKDVRFSCDEKVLLKYFVTIFTSENYIILFKIIPGFNILLSIYKYNMGIKNIIIIARFFQAIIWKFESFRYNFFKQNEISNINLKNLYYNEEFNETITIISIMFGKILSILNLPQNFINLLEIYNFIFFIRAKYNDIYMEYDLNSEVGQVTLTISDTIESRENLIHMLGNLLKNESSAKEFFNNVIKKIEEKNFKMSIFNKGNLIVRKRNMIGNRNK</sequence>
<accession>A0A059F3V2</accession>
<dbReference type="Proteomes" id="UP000030655">
    <property type="component" value="Unassembled WGS sequence"/>
</dbReference>
<feature type="chain" id="PRO_5001571932" evidence="1">
    <location>
        <begin position="21"/>
        <end position="578"/>
    </location>
</feature>
<name>A0A059F3V2_9MICR</name>
<dbReference type="EMBL" id="KK365139">
    <property type="protein sequence ID" value="KCZ81616.1"/>
    <property type="molecule type" value="Genomic_DNA"/>
</dbReference>
<proteinExistence type="predicted"/>